<dbReference type="InterPro" id="IPR008331">
    <property type="entry name" value="Ferritin_DPS_dom"/>
</dbReference>
<evidence type="ECO:0000259" key="3">
    <source>
        <dbReference type="Pfam" id="PF00210"/>
    </source>
</evidence>
<protein>
    <submittedName>
        <fullName evidence="4">DNA-binding ferritin-like protein</fullName>
    </submittedName>
</protein>
<dbReference type="PANTHER" id="PTHR42932">
    <property type="entry name" value="GENERAL STRESS PROTEIN 20U"/>
    <property type="match status" value="1"/>
</dbReference>
<dbReference type="AlphaFoldDB" id="A0A916QI53"/>
<gene>
    <name evidence="4" type="primary">dps_2</name>
    <name evidence="4" type="ORF">LCB40_05880</name>
</gene>
<dbReference type="Gene3D" id="1.20.1260.10">
    <property type="match status" value="1"/>
</dbReference>
<dbReference type="InterPro" id="IPR023188">
    <property type="entry name" value="DPS_DNA-bd_CS"/>
</dbReference>
<dbReference type="Proteomes" id="UP000677218">
    <property type="component" value="Unassembled WGS sequence"/>
</dbReference>
<reference evidence="4" key="1">
    <citation type="submission" date="2020-08" db="EMBL/GenBank/DDBJ databases">
        <title>Taxonomic study for Lactobacillus species isolated from hardwood bark.</title>
        <authorList>
            <person name="Tohno M."/>
            <person name="Tanizawa Y."/>
        </authorList>
    </citation>
    <scope>NUCLEOTIDE SEQUENCE</scope>
    <source>
        <strain evidence="4">B40</strain>
    </source>
</reference>
<dbReference type="InterPro" id="IPR002177">
    <property type="entry name" value="DPS_DNA-bd"/>
</dbReference>
<dbReference type="SUPFAM" id="SSF47240">
    <property type="entry name" value="Ferritin-like"/>
    <property type="match status" value="1"/>
</dbReference>
<dbReference type="InterPro" id="IPR012347">
    <property type="entry name" value="Ferritin-like"/>
</dbReference>
<evidence type="ECO:0000256" key="1">
    <source>
        <dbReference type="ARBA" id="ARBA00009497"/>
    </source>
</evidence>
<dbReference type="CDD" id="cd01043">
    <property type="entry name" value="DPS"/>
    <property type="match status" value="1"/>
</dbReference>
<comment type="similarity">
    <text evidence="1 2">Belongs to the Dps family.</text>
</comment>
<comment type="caution">
    <text evidence="4">The sequence shown here is derived from an EMBL/GenBank/DDBJ whole genome shotgun (WGS) entry which is preliminary data.</text>
</comment>
<dbReference type="GO" id="GO:0003677">
    <property type="term" value="F:DNA binding"/>
    <property type="evidence" value="ECO:0007669"/>
    <property type="project" value="UniProtKB-KW"/>
</dbReference>
<dbReference type="PIRSF" id="PIRSF005900">
    <property type="entry name" value="Dps"/>
    <property type="match status" value="1"/>
</dbReference>
<dbReference type="GO" id="GO:0008199">
    <property type="term" value="F:ferric iron binding"/>
    <property type="evidence" value="ECO:0007669"/>
    <property type="project" value="InterPro"/>
</dbReference>
<sequence>MKYPKTKELLNQLVADLGQMQMVVRQTHWYMRGTGFLTLHPLLDSWMDDLNEQRDEIAERLIAIDGSPYATLEDVVKHTKIESTPSTWDRSITERFTVLSQDYRYLADLYQKGIEITDDEKDFSTQDMLIEHKTNIEKRLWMIQAQLGKAPERDN</sequence>
<dbReference type="GO" id="GO:0016722">
    <property type="term" value="F:oxidoreductase activity, acting on metal ions"/>
    <property type="evidence" value="ECO:0007669"/>
    <property type="project" value="InterPro"/>
</dbReference>
<dbReference type="Pfam" id="PF00210">
    <property type="entry name" value="Ferritin"/>
    <property type="match status" value="1"/>
</dbReference>
<dbReference type="PRINTS" id="PR01346">
    <property type="entry name" value="HELNAPAPROT"/>
</dbReference>
<evidence type="ECO:0000256" key="2">
    <source>
        <dbReference type="RuleBase" id="RU003875"/>
    </source>
</evidence>
<dbReference type="PROSITE" id="PS00818">
    <property type="entry name" value="DPS_1"/>
    <property type="match status" value="1"/>
</dbReference>
<proteinExistence type="inferred from homology"/>
<keyword evidence="5" id="KW-1185">Reference proteome</keyword>
<keyword evidence="4" id="KW-0238">DNA-binding</keyword>
<organism evidence="4 5">
    <name type="scientific">Lactobacillus corticis</name>
    <dbReference type="NCBI Taxonomy" id="2201249"/>
    <lineage>
        <taxon>Bacteria</taxon>
        <taxon>Bacillati</taxon>
        <taxon>Bacillota</taxon>
        <taxon>Bacilli</taxon>
        <taxon>Lactobacillales</taxon>
        <taxon>Lactobacillaceae</taxon>
        <taxon>Lactobacillus</taxon>
    </lineage>
</organism>
<feature type="domain" description="Ferritin/DPS" evidence="3">
    <location>
        <begin position="8"/>
        <end position="150"/>
    </location>
</feature>
<dbReference type="PANTHER" id="PTHR42932:SF1">
    <property type="entry name" value="GENERAL STRESS PROTEIN 20U"/>
    <property type="match status" value="1"/>
</dbReference>
<evidence type="ECO:0000313" key="5">
    <source>
        <dbReference type="Proteomes" id="UP000677218"/>
    </source>
</evidence>
<dbReference type="EMBL" id="BMAY01000003">
    <property type="protein sequence ID" value="GFZ26708.1"/>
    <property type="molecule type" value="Genomic_DNA"/>
</dbReference>
<name>A0A916QI53_9LACO</name>
<evidence type="ECO:0000313" key="4">
    <source>
        <dbReference type="EMBL" id="GFZ26708.1"/>
    </source>
</evidence>
<dbReference type="RefSeq" id="WP_212780402.1">
    <property type="nucleotide sequence ID" value="NZ_BMAY01000003.1"/>
</dbReference>
<accession>A0A916QI53</accession>
<dbReference type="InterPro" id="IPR009078">
    <property type="entry name" value="Ferritin-like_SF"/>
</dbReference>